<sequence length="99" mass="10637">MCKSSAAAVARKLASDLAWKKILGLFLNRIAPELALLVLFVKQQENRGSTAFKVPGFRGAIAKIEHDKEFKVPGLRGAIASPQKNVGLDVQDGAVHEAL</sequence>
<dbReference type="Gramene" id="TraesNOR2A03G00592820.1">
    <property type="protein sequence ID" value="TraesNOR2A03G00592820.1"/>
    <property type="gene ID" value="TraesNOR2A03G00592820"/>
</dbReference>
<name>A0A3B6AP66_WHEAT</name>
<dbReference type="Gramene" id="TraesPARA_EIv1.0_0460990.1">
    <property type="protein sequence ID" value="TraesPARA_EIv1.0_0460990.1.CDS"/>
    <property type="gene ID" value="TraesPARA_EIv1.0_0460990"/>
</dbReference>
<evidence type="ECO:0000313" key="2">
    <source>
        <dbReference type="Proteomes" id="UP000019116"/>
    </source>
</evidence>
<dbReference type="Gramene" id="TraesCS2A03G0044500.1">
    <property type="protein sequence ID" value="TraesCS2A03G0044500.1.CDS"/>
    <property type="gene ID" value="TraesCS2A03G0044500"/>
</dbReference>
<protein>
    <submittedName>
        <fullName evidence="1">Uncharacterized protein</fullName>
    </submittedName>
</protein>
<dbReference type="Proteomes" id="UP000019116">
    <property type="component" value="Chromosome 2A"/>
</dbReference>
<evidence type="ECO:0000313" key="1">
    <source>
        <dbReference type="EnsemblPlants" id="TraesCS2A02G020200.1"/>
    </source>
</evidence>
<keyword evidence="2" id="KW-1185">Reference proteome</keyword>
<dbReference type="Gramene" id="TraesWEE_scaffold_202550_01G000100.1">
    <property type="protein sequence ID" value="TraesWEE_scaffold_202550_01G000100.1"/>
    <property type="gene ID" value="TraesWEE_scaffold_202550_01G000100"/>
</dbReference>
<dbReference type="Gramene" id="TraesCAD_scaffold_644019_01G000100.1">
    <property type="protein sequence ID" value="TraesCAD_scaffold_644019_01G000100.1"/>
    <property type="gene ID" value="TraesCAD_scaffold_644019_01G000100"/>
</dbReference>
<dbReference type="Gramene" id="TraesJUL2A03G00588290.1">
    <property type="protein sequence ID" value="TraesJUL2A03G00588290.1"/>
    <property type="gene ID" value="TraesJUL2A03G00588290"/>
</dbReference>
<dbReference type="SMR" id="A0A3B6AP66"/>
<accession>A0A3B6AP66</accession>
<reference evidence="1" key="1">
    <citation type="submission" date="2018-08" db="EMBL/GenBank/DDBJ databases">
        <authorList>
            <person name="Rossello M."/>
        </authorList>
    </citation>
    <scope>NUCLEOTIDE SEQUENCE [LARGE SCALE GENOMIC DNA]</scope>
    <source>
        <strain evidence="1">cv. Chinese Spring</strain>
    </source>
</reference>
<organism evidence="1">
    <name type="scientific">Triticum aestivum</name>
    <name type="common">Wheat</name>
    <dbReference type="NCBI Taxonomy" id="4565"/>
    <lineage>
        <taxon>Eukaryota</taxon>
        <taxon>Viridiplantae</taxon>
        <taxon>Streptophyta</taxon>
        <taxon>Embryophyta</taxon>
        <taxon>Tracheophyta</taxon>
        <taxon>Spermatophyta</taxon>
        <taxon>Magnoliopsida</taxon>
        <taxon>Liliopsida</taxon>
        <taxon>Poales</taxon>
        <taxon>Poaceae</taxon>
        <taxon>BOP clade</taxon>
        <taxon>Pooideae</taxon>
        <taxon>Triticodae</taxon>
        <taxon>Triticeae</taxon>
        <taxon>Triticinae</taxon>
        <taxon>Triticum</taxon>
    </lineage>
</organism>
<reference evidence="1" key="2">
    <citation type="submission" date="2018-10" db="UniProtKB">
        <authorList>
            <consortium name="EnsemblPlants"/>
        </authorList>
    </citation>
    <scope>IDENTIFICATION</scope>
</reference>
<dbReference type="Gramene" id="TraesCS2A02G020200.1">
    <property type="protein sequence ID" value="TraesCS2A02G020200.1"/>
    <property type="gene ID" value="TraesCS2A02G020200"/>
</dbReference>
<proteinExistence type="predicted"/>
<dbReference type="Gramene" id="TraesJUL2A03G00587900.1">
    <property type="protein sequence ID" value="TraesJUL2A03G00587900.1"/>
    <property type="gene ID" value="TraesJUL2A03G00587900"/>
</dbReference>
<dbReference type="Gramene" id="TraesLAC2A03G00588870.1">
    <property type="protein sequence ID" value="TraesLAC2A03G00588870.1"/>
    <property type="gene ID" value="TraesLAC2A03G00588870"/>
</dbReference>
<dbReference type="Gramene" id="TraesJUL2A03G00587920.1">
    <property type="protein sequence ID" value="TraesJUL2A03G00587920.1"/>
    <property type="gene ID" value="TraesJUL2A03G00587920"/>
</dbReference>
<dbReference type="Gramene" id="TraesARI2A03G00591720.1">
    <property type="protein sequence ID" value="TraesARI2A03G00591720.1"/>
    <property type="gene ID" value="TraesARI2A03G00591720"/>
</dbReference>
<dbReference type="Gramene" id="TraesLDM2A03G00587440.1">
    <property type="protein sequence ID" value="TraesLDM2A03G00587440.1"/>
    <property type="gene ID" value="TraesLDM2A03G00587440"/>
</dbReference>
<dbReference type="EnsemblPlants" id="TraesCS2A02G020200.1">
    <property type="protein sequence ID" value="TraesCS2A02G020200.1"/>
    <property type="gene ID" value="TraesCS2A02G020200"/>
</dbReference>
<dbReference type="AlphaFoldDB" id="A0A3B6AP66"/>